<dbReference type="GO" id="GO:0006654">
    <property type="term" value="P:phosphatidic acid biosynthetic process"/>
    <property type="evidence" value="ECO:0007669"/>
    <property type="project" value="TreeGrafter"/>
</dbReference>
<dbReference type="CDD" id="cd06551">
    <property type="entry name" value="LPLAT"/>
    <property type="match status" value="1"/>
</dbReference>
<reference evidence="5 6" key="1">
    <citation type="submission" date="2019-06" db="EMBL/GenBank/DDBJ databases">
        <title>Whole genome shotgun sequence of Gluconobacter roseus NBRC 3990.</title>
        <authorList>
            <person name="Hosoyama A."/>
            <person name="Uohara A."/>
            <person name="Ohji S."/>
            <person name="Ichikawa N."/>
        </authorList>
    </citation>
    <scope>NUCLEOTIDE SEQUENCE [LARGE SCALE GENOMIC DNA]</scope>
    <source>
        <strain evidence="5 6">NBRC 3990</strain>
    </source>
</reference>
<dbReference type="RefSeq" id="WP_231490326.1">
    <property type="nucleotide sequence ID" value="NZ_BAQZ01000026.1"/>
</dbReference>
<keyword evidence="6" id="KW-1185">Reference proteome</keyword>
<name>A0A4Y3MBC8_9PROT</name>
<sequence>MTAPGGRHPLVAALVSRGMRRGIERRFNAVRLSGNGEVLRHRGPLVVCANHPGWWDPAVFAWLQHHFFGHCHGYGPMEAAALQRYPLLEKAGLIPVDPDDPQSLRRFVRVARDVLRQGNILWITPQGQFTDSRVRPIRLQPGFAHLVRHMPSVRLVPLAIEYPFWNESRPELLLRFGAPVPLAEREDVRSVTARMEEALTETMDTLARDACTRDASRFTTFVQGQAGIGGIYDLGRRVRQWVRRENFQPRHDP</sequence>
<dbReference type="PANTHER" id="PTHR10434:SF11">
    <property type="entry name" value="1-ACYL-SN-GLYCEROL-3-PHOSPHATE ACYLTRANSFERASE"/>
    <property type="match status" value="1"/>
</dbReference>
<dbReference type="STRING" id="586239.AD943_08600"/>
<protein>
    <recommendedName>
        <fullName evidence="4">Phospholipid/glycerol acyltransferase domain-containing protein</fullName>
    </recommendedName>
</protein>
<accession>A0A4Y3MBC8</accession>
<proteinExistence type="predicted"/>
<organism evidence="5 6">
    <name type="scientific">Gluconobacter roseus NBRC 3990</name>
    <dbReference type="NCBI Taxonomy" id="1307950"/>
    <lineage>
        <taxon>Bacteria</taxon>
        <taxon>Pseudomonadati</taxon>
        <taxon>Pseudomonadota</taxon>
        <taxon>Alphaproteobacteria</taxon>
        <taxon>Acetobacterales</taxon>
        <taxon>Acetobacteraceae</taxon>
        <taxon>Gluconobacter</taxon>
    </lineage>
</organism>
<keyword evidence="2" id="KW-0808">Transferase</keyword>
<dbReference type="SMART" id="SM00563">
    <property type="entry name" value="PlsC"/>
    <property type="match status" value="1"/>
</dbReference>
<dbReference type="AlphaFoldDB" id="A0A4Y3MBC8"/>
<gene>
    <name evidence="5" type="ORF">GRO01_21470</name>
</gene>
<dbReference type="Pfam" id="PF01553">
    <property type="entry name" value="Acyltransferase"/>
    <property type="match status" value="1"/>
</dbReference>
<evidence type="ECO:0000256" key="3">
    <source>
        <dbReference type="ARBA" id="ARBA00023315"/>
    </source>
</evidence>
<comment type="pathway">
    <text evidence="1">Lipid metabolism.</text>
</comment>
<evidence type="ECO:0000259" key="4">
    <source>
        <dbReference type="SMART" id="SM00563"/>
    </source>
</evidence>
<dbReference type="EMBL" id="BJLY01000004">
    <property type="protein sequence ID" value="GEB04571.1"/>
    <property type="molecule type" value="Genomic_DNA"/>
</dbReference>
<evidence type="ECO:0000256" key="1">
    <source>
        <dbReference type="ARBA" id="ARBA00005189"/>
    </source>
</evidence>
<keyword evidence="3" id="KW-0012">Acyltransferase</keyword>
<feature type="domain" description="Phospholipid/glycerol acyltransferase" evidence="4">
    <location>
        <begin position="45"/>
        <end position="163"/>
    </location>
</feature>
<dbReference type="Proteomes" id="UP000320772">
    <property type="component" value="Unassembled WGS sequence"/>
</dbReference>
<evidence type="ECO:0000313" key="5">
    <source>
        <dbReference type="EMBL" id="GEB04571.1"/>
    </source>
</evidence>
<dbReference type="PANTHER" id="PTHR10434">
    <property type="entry name" value="1-ACYL-SN-GLYCEROL-3-PHOSPHATE ACYLTRANSFERASE"/>
    <property type="match status" value="1"/>
</dbReference>
<dbReference type="InterPro" id="IPR002123">
    <property type="entry name" value="Plipid/glycerol_acylTrfase"/>
</dbReference>
<evidence type="ECO:0000256" key="2">
    <source>
        <dbReference type="ARBA" id="ARBA00022679"/>
    </source>
</evidence>
<dbReference type="GO" id="GO:0005886">
    <property type="term" value="C:plasma membrane"/>
    <property type="evidence" value="ECO:0007669"/>
    <property type="project" value="TreeGrafter"/>
</dbReference>
<dbReference type="GO" id="GO:0003841">
    <property type="term" value="F:1-acylglycerol-3-phosphate O-acyltransferase activity"/>
    <property type="evidence" value="ECO:0007669"/>
    <property type="project" value="TreeGrafter"/>
</dbReference>
<dbReference type="SUPFAM" id="SSF69593">
    <property type="entry name" value="Glycerol-3-phosphate (1)-acyltransferase"/>
    <property type="match status" value="1"/>
</dbReference>
<evidence type="ECO:0000313" key="6">
    <source>
        <dbReference type="Proteomes" id="UP000320772"/>
    </source>
</evidence>
<comment type="caution">
    <text evidence="5">The sequence shown here is derived from an EMBL/GenBank/DDBJ whole genome shotgun (WGS) entry which is preliminary data.</text>
</comment>